<dbReference type="AlphaFoldDB" id="A0A0X2NP81"/>
<dbReference type="Proteomes" id="UP000182498">
    <property type="component" value="Unassembled WGS sequence"/>
</dbReference>
<dbReference type="RefSeq" id="WP_073884298.1">
    <property type="nucleotide sequence ID" value="NZ_JBQQID010000011.1"/>
</dbReference>
<dbReference type="EMBL" id="FAUH01000013">
    <property type="protein sequence ID" value="CUU66588.1"/>
    <property type="molecule type" value="Genomic_DNA"/>
</dbReference>
<dbReference type="SUPFAM" id="SSF52540">
    <property type="entry name" value="P-loop containing nucleoside triphosphate hydrolases"/>
    <property type="match status" value="1"/>
</dbReference>
<accession>A0A0X2NP81</accession>
<evidence type="ECO:0000313" key="1">
    <source>
        <dbReference type="EMBL" id="CUU66588.1"/>
    </source>
</evidence>
<gene>
    <name evidence="1" type="ORF">CVAR292_01935</name>
</gene>
<dbReference type="InterPro" id="IPR027417">
    <property type="entry name" value="P-loop_NTPase"/>
</dbReference>
<protein>
    <submittedName>
        <fullName evidence="1">Uncharacterized protein</fullName>
    </submittedName>
</protein>
<dbReference type="OrthoDB" id="4379468at2"/>
<evidence type="ECO:0000313" key="2">
    <source>
        <dbReference type="Proteomes" id="UP000182498"/>
    </source>
</evidence>
<sequence length="435" mass="44135">MSVVSLPADAVSAFMDRVLDDLQVTAPELSAQISRLRGRTAEAPRILVTGGPGAGASTLVRALVGDAGTDGSSEPVLWCAAGRSVPEDVPVGVRVRQVAGAALQNLTLIDGAGTAGEATAAVAACADAVVYLVDREPSVADRERIRQLGFGPAGTVLVVSRADEFGAGSLGSTDPLADARGYARALSEDTSSWVTAVAVSPLLTAAASSPAVTGDAGLAARLASYRSPAVAAGLLGTDVPPALMADLQLVGTYGVLHGGAGGDQPGRWLADVSGVGDLRTLLLGRLAQAALLRRSAEILDEAGQLRFTASDPAAVGEVLDRAGSAPEAWRIRLFPEIARLAEAGMDDDAALVARIGDADSPADLAGVPAGSPQVEVLNGLREQLRTVNLRLTGFTVPVVETALTAVSVVLRRAIGEVETGLGGSDYSTDAGLWKT</sequence>
<name>A0A0X2NP81_9CORY</name>
<keyword evidence="2" id="KW-1185">Reference proteome</keyword>
<dbReference type="Gene3D" id="3.40.50.300">
    <property type="entry name" value="P-loop containing nucleotide triphosphate hydrolases"/>
    <property type="match status" value="1"/>
</dbReference>
<proteinExistence type="predicted"/>
<organism evidence="1 2">
    <name type="scientific">Corynebacterium variabile</name>
    <dbReference type="NCBI Taxonomy" id="1727"/>
    <lineage>
        <taxon>Bacteria</taxon>
        <taxon>Bacillati</taxon>
        <taxon>Actinomycetota</taxon>
        <taxon>Actinomycetes</taxon>
        <taxon>Mycobacteriales</taxon>
        <taxon>Corynebacteriaceae</taxon>
        <taxon>Corynebacterium</taxon>
    </lineage>
</organism>
<reference evidence="2" key="1">
    <citation type="submission" date="2015-11" db="EMBL/GenBank/DDBJ databases">
        <authorList>
            <person name="Dugat-Bony E."/>
        </authorList>
    </citation>
    <scope>NUCLEOTIDE SEQUENCE [LARGE SCALE GENOMIC DNA]</scope>
    <source>
        <strain evidence="2">Mu292</strain>
    </source>
</reference>